<dbReference type="EMBL" id="JAHLUX010000004">
    <property type="protein sequence ID" value="KAG7819401.1"/>
    <property type="molecule type" value="Genomic_DNA"/>
</dbReference>
<sequence>MSQLHREMRSSHRNVSRSEGRASSKSGLHSPSLKSPNMDAEYNEFDESLMDMSFMKLDDLLRQKIQSTESLSSTVAVAGSPVSRQESRANSLIGSIIDSEEDTGAGEAGDDGGVVKIYTVSDVITALGQSRSKISSSSREFLLGELYRMIVKKPLGSNGKVVNETDLESLISFVKTARSGLEFVLALRSAVAYIASDSDEVATVAVESLFPVLLDKIYSSEESYEGVRSSCLIAYASLLLVIYNESHCYGLENSVETLMELAEGFSAGSLTENDEVIVVNALNAVGVVVSLLYKAGRDVNTVIQDNVPLLMNFLAEEFTKKVQKTAAVVIALMYEVFDYDDEEEPYHDLDDLKSILTQLVRYSSKKVSKKDKKESRSIFREVLRSIEKEEHEGEEETEVLSRFRLSGSKTLPITSWFEYIRLLHLRYIFGSELNLHYISSREVRNLLAPPDDETAKYRATDDEYQEHDKAWKSESGRLSSIKKDQKIREARERKVREQLGDLALE</sequence>
<dbReference type="GeneID" id="66126126"/>
<evidence type="ECO:0000259" key="3">
    <source>
        <dbReference type="Pfam" id="PF05004"/>
    </source>
</evidence>
<comment type="caution">
    <text evidence="4">The sequence shown here is derived from an EMBL/GenBank/DDBJ whole genome shotgun (WGS) entry which is preliminary data.</text>
</comment>
<dbReference type="InterPro" id="IPR016024">
    <property type="entry name" value="ARM-type_fold"/>
</dbReference>
<dbReference type="InterPro" id="IPR039777">
    <property type="entry name" value="IFRD"/>
</dbReference>
<dbReference type="Pfam" id="PF05004">
    <property type="entry name" value="IFRD"/>
    <property type="match status" value="1"/>
</dbReference>
<feature type="compositionally biased region" description="Basic and acidic residues" evidence="2">
    <location>
        <begin position="1"/>
        <end position="22"/>
    </location>
</feature>
<evidence type="ECO:0000256" key="1">
    <source>
        <dbReference type="ARBA" id="ARBA00008828"/>
    </source>
</evidence>
<proteinExistence type="inferred from homology"/>
<dbReference type="PANTHER" id="PTHR12354:SF1">
    <property type="entry name" value="INTERFERON-RELATED DEVELOPMENTAL REGULATOR 1"/>
    <property type="match status" value="1"/>
</dbReference>
<organism evidence="4 5">
    <name type="scientific">Pichia angusta</name>
    <name type="common">Yeast</name>
    <name type="synonym">Hansenula polymorpha</name>
    <dbReference type="NCBI Taxonomy" id="870730"/>
    <lineage>
        <taxon>Eukaryota</taxon>
        <taxon>Fungi</taxon>
        <taxon>Dikarya</taxon>
        <taxon>Ascomycota</taxon>
        <taxon>Saccharomycotina</taxon>
        <taxon>Pichiomycetes</taxon>
        <taxon>Pichiales</taxon>
        <taxon>Pichiaceae</taxon>
        <taxon>Ogataea</taxon>
    </lineage>
</organism>
<evidence type="ECO:0000313" key="5">
    <source>
        <dbReference type="Proteomes" id="UP001196530"/>
    </source>
</evidence>
<name>A0AAN6DFV1_PICAN</name>
<dbReference type="Proteomes" id="UP001196530">
    <property type="component" value="Unassembled WGS sequence"/>
</dbReference>
<dbReference type="InterPro" id="IPR007701">
    <property type="entry name" value="Interferon-rel_develop_reg_N"/>
</dbReference>
<dbReference type="AlphaFoldDB" id="A0AAN6DFV1"/>
<feature type="compositionally biased region" description="Polar residues" evidence="2">
    <location>
        <begin position="23"/>
        <end position="35"/>
    </location>
</feature>
<feature type="region of interest" description="Disordered" evidence="2">
    <location>
        <begin position="457"/>
        <end position="484"/>
    </location>
</feature>
<accession>A0AAN6DFV1</accession>
<feature type="domain" description="Interferon-related developmental regulator N-terminal" evidence="3">
    <location>
        <begin position="107"/>
        <end position="387"/>
    </location>
</feature>
<feature type="region of interest" description="Disordered" evidence="2">
    <location>
        <begin position="1"/>
        <end position="39"/>
    </location>
</feature>
<dbReference type="SUPFAM" id="SSF48371">
    <property type="entry name" value="ARM repeat"/>
    <property type="match status" value="1"/>
</dbReference>
<comment type="similarity">
    <text evidence="1">Belongs to the IFRD family.</text>
</comment>
<dbReference type="RefSeq" id="XP_043060280.1">
    <property type="nucleotide sequence ID" value="XM_043202511.1"/>
</dbReference>
<reference evidence="4" key="1">
    <citation type="journal article" date="2021" name="G3 (Bethesda)">
        <title>Genomic diversity, chromosomal rearrangements, and interspecies hybridization in the ogataea polymorpha species complex.</title>
        <authorList>
            <person name="Hanson S.J."/>
            <person name="Cinneide E.O."/>
            <person name="Salzberg L.I."/>
            <person name="Wolfe K.H."/>
            <person name="McGowan J."/>
            <person name="Fitzpatrick D.A."/>
            <person name="Matlin K."/>
        </authorList>
    </citation>
    <scope>NUCLEOTIDE SEQUENCE</scope>
    <source>
        <strain evidence="4">61-244</strain>
    </source>
</reference>
<dbReference type="PANTHER" id="PTHR12354">
    <property type="entry name" value="INTERFERON-RELATED DEVELOPMENTAL REGULATOR"/>
    <property type="match status" value="1"/>
</dbReference>
<gene>
    <name evidence="4" type="ORF">KL928_002075</name>
</gene>
<evidence type="ECO:0000256" key="2">
    <source>
        <dbReference type="SAM" id="MobiDB-lite"/>
    </source>
</evidence>
<evidence type="ECO:0000313" key="4">
    <source>
        <dbReference type="EMBL" id="KAG7819401.1"/>
    </source>
</evidence>
<protein>
    <recommendedName>
        <fullName evidence="3">Interferon-related developmental regulator N-terminal domain-containing protein</fullName>
    </recommendedName>
</protein>